<comment type="caution">
    <text evidence="3">The sequence shown here is derived from an EMBL/GenBank/DDBJ whole genome shotgun (WGS) entry which is preliminary data.</text>
</comment>
<feature type="compositionally biased region" description="Basic and acidic residues" evidence="1">
    <location>
        <begin position="19"/>
        <end position="34"/>
    </location>
</feature>
<dbReference type="InterPro" id="IPR008613">
    <property type="entry name" value="Excalibur_Ca-bd_domain"/>
</dbReference>
<name>A0ABV8X189_9LACT</name>
<keyword evidence="4" id="KW-1185">Reference proteome</keyword>
<evidence type="ECO:0000256" key="1">
    <source>
        <dbReference type="SAM" id="MobiDB-lite"/>
    </source>
</evidence>
<feature type="region of interest" description="Disordered" evidence="1">
    <location>
        <begin position="14"/>
        <end position="34"/>
    </location>
</feature>
<evidence type="ECO:0000313" key="3">
    <source>
        <dbReference type="EMBL" id="MFC4409697.1"/>
    </source>
</evidence>
<organism evidence="3 4">
    <name type="scientific">Chungangia koreensis</name>
    <dbReference type="NCBI Taxonomy" id="752657"/>
    <lineage>
        <taxon>Bacteria</taxon>
        <taxon>Bacillati</taxon>
        <taxon>Bacillota</taxon>
        <taxon>Bacilli</taxon>
        <taxon>Lactobacillales</taxon>
        <taxon>Chungangia</taxon>
    </lineage>
</organism>
<accession>A0ABV8X189</accession>
<gene>
    <name evidence="3" type="ORF">ACFOZY_04520</name>
</gene>
<evidence type="ECO:0000313" key="4">
    <source>
        <dbReference type="Proteomes" id="UP001595817"/>
    </source>
</evidence>
<dbReference type="Proteomes" id="UP001595817">
    <property type="component" value="Unassembled WGS sequence"/>
</dbReference>
<reference evidence="4" key="1">
    <citation type="journal article" date="2019" name="Int. J. Syst. Evol. Microbiol.">
        <title>The Global Catalogue of Microorganisms (GCM) 10K type strain sequencing project: providing services to taxonomists for standard genome sequencing and annotation.</title>
        <authorList>
            <consortium name="The Broad Institute Genomics Platform"/>
            <consortium name="The Broad Institute Genome Sequencing Center for Infectious Disease"/>
            <person name="Wu L."/>
            <person name="Ma J."/>
        </authorList>
    </citation>
    <scope>NUCLEOTIDE SEQUENCE [LARGE SCALE GENOMIC DNA]</scope>
    <source>
        <strain evidence="4">CCUG 59778</strain>
    </source>
</reference>
<proteinExistence type="predicted"/>
<feature type="domain" description="Excalibur calcium-binding" evidence="2">
    <location>
        <begin position="5"/>
        <end position="32"/>
    </location>
</feature>
<dbReference type="Pfam" id="PF05901">
    <property type="entry name" value="Excalibur"/>
    <property type="match status" value="1"/>
</dbReference>
<protein>
    <submittedName>
        <fullName evidence="3">Excalibur calcium-binding domain-containing protein</fullName>
    </submittedName>
</protein>
<dbReference type="EMBL" id="JBHSEC010000005">
    <property type="protein sequence ID" value="MFC4409697.1"/>
    <property type="molecule type" value="Genomic_DNA"/>
</dbReference>
<dbReference type="RefSeq" id="WP_378152735.1">
    <property type="nucleotide sequence ID" value="NZ_JBHSEC010000005.1"/>
</dbReference>
<sequence length="34" mass="3831">MNRIRTAYPVGVPIGHTADQQKLDRDRDGYACGR</sequence>
<evidence type="ECO:0000259" key="2">
    <source>
        <dbReference type="Pfam" id="PF05901"/>
    </source>
</evidence>